<dbReference type="PANTHER" id="PTHR43767:SF8">
    <property type="entry name" value="LONG-CHAIN-FATTY-ACID--COA LIGASE"/>
    <property type="match status" value="1"/>
</dbReference>
<reference evidence="3 4" key="1">
    <citation type="journal article" date="2013" name="Genome Announc.">
        <title>Genome Sequence of the Pyrene- and Fluoranthene-Degrading Bacterium Cycloclasticus sp. Strain PY97M.</title>
        <authorList>
            <person name="Cui Z."/>
            <person name="Xu G."/>
            <person name="Li Q."/>
            <person name="Gao W."/>
            <person name="Zheng L."/>
        </authorList>
    </citation>
    <scope>NUCLEOTIDE SEQUENCE [LARGE SCALE GENOMIC DNA]</scope>
    <source>
        <strain evidence="3 4">PY97M</strain>
    </source>
</reference>
<keyword evidence="1" id="KW-0436">Ligase</keyword>
<accession>A0AB33Z3Z7</accession>
<evidence type="ECO:0000256" key="1">
    <source>
        <dbReference type="ARBA" id="ARBA00022598"/>
    </source>
</evidence>
<evidence type="ECO:0000313" key="3">
    <source>
        <dbReference type="EMBL" id="EPD13993.1"/>
    </source>
</evidence>
<organism evidence="3 4">
    <name type="scientific">Cycloclasticus pugetii</name>
    <dbReference type="NCBI Taxonomy" id="34068"/>
    <lineage>
        <taxon>Bacteria</taxon>
        <taxon>Pseudomonadati</taxon>
        <taxon>Pseudomonadota</taxon>
        <taxon>Gammaproteobacteria</taxon>
        <taxon>Thiotrichales</taxon>
        <taxon>Piscirickettsiaceae</taxon>
        <taxon>Cycloclasticus</taxon>
    </lineage>
</organism>
<proteinExistence type="predicted"/>
<dbReference type="Gene3D" id="3.40.50.12780">
    <property type="entry name" value="N-terminal domain of ligase-like"/>
    <property type="match status" value="1"/>
</dbReference>
<dbReference type="SUPFAM" id="SSF56801">
    <property type="entry name" value="Acetyl-CoA synthetase-like"/>
    <property type="match status" value="1"/>
</dbReference>
<dbReference type="RefSeq" id="WP_016389569.1">
    <property type="nucleotide sequence ID" value="NZ_KE646805.1"/>
</dbReference>
<dbReference type="InterPro" id="IPR045851">
    <property type="entry name" value="AMP-bd_C_sf"/>
</dbReference>
<dbReference type="Pfam" id="PF23562">
    <property type="entry name" value="AMP-binding_C_3"/>
    <property type="match status" value="1"/>
</dbReference>
<dbReference type="EMBL" id="ASHL01000001">
    <property type="protein sequence ID" value="EPD13993.1"/>
    <property type="molecule type" value="Genomic_DNA"/>
</dbReference>
<feature type="domain" description="AMP-dependent synthetase/ligase" evidence="2">
    <location>
        <begin position="8"/>
        <end position="329"/>
    </location>
</feature>
<keyword evidence="4" id="KW-1185">Reference proteome</keyword>
<dbReference type="Pfam" id="PF00501">
    <property type="entry name" value="AMP-binding"/>
    <property type="match status" value="1"/>
</dbReference>
<sequence>MLWNEIKELAKQRPSDIAIVGEKKAYTYKELLNGVNVISRFLVRYQHKVLALFCDNSPEWLLVDLAANVSGVALLPLPAFFSQQQLAFAIEKSGTCALVHKRNDSLSNVMELLNTEVLIGDLLCSDLQNIADSELPVSTAKITFTSGSTGEPKGVCLSNKQQFAVAKATHDSLQLPVGKHLSVLPFSTLLENTAGSYVTLLNGGTIIALPSNQLGFNGSSDFKLSTLLETIEKYQPVSLILLPEILLAIVGAVKKGWTLPSSIAFMAVGGSKVSQQLIQQAQSYGLPVYEGYGLSECASVVSLNSAKNNKAGSVGKPLPHLEVRIVDDEIIVYGNPFLGYVGEPASWGKAEIGTGDLGFLDEQGYLYVNGRKKNLLISSYGRNISPEWVEGVLLSDGLLKQCVVFGDQRPHCIALISLRDEAMPEEIIKDSIIKANRSLPNYARVKKWTVLPQPMSFSAGTMTSNGRPVREAILRQYQSTIHQLYSE</sequence>
<dbReference type="GO" id="GO:0016874">
    <property type="term" value="F:ligase activity"/>
    <property type="evidence" value="ECO:0007669"/>
    <property type="project" value="UniProtKB-KW"/>
</dbReference>
<dbReference type="Proteomes" id="UP000015462">
    <property type="component" value="Unassembled WGS sequence"/>
</dbReference>
<dbReference type="InterPro" id="IPR000873">
    <property type="entry name" value="AMP-dep_synth/lig_dom"/>
</dbReference>
<dbReference type="Gene3D" id="3.30.300.30">
    <property type="match status" value="1"/>
</dbReference>
<dbReference type="PROSITE" id="PS00455">
    <property type="entry name" value="AMP_BINDING"/>
    <property type="match status" value="1"/>
</dbReference>
<dbReference type="InterPro" id="IPR042099">
    <property type="entry name" value="ANL_N_sf"/>
</dbReference>
<protein>
    <submittedName>
        <fullName evidence="3">Long-chain acyl-CoA synthetase</fullName>
    </submittedName>
</protein>
<dbReference type="AlphaFoldDB" id="A0AB33Z3Z7"/>
<dbReference type="PANTHER" id="PTHR43767">
    <property type="entry name" value="LONG-CHAIN-FATTY-ACID--COA LIGASE"/>
    <property type="match status" value="1"/>
</dbReference>
<gene>
    <name evidence="3" type="ORF">L196_00800</name>
</gene>
<comment type="caution">
    <text evidence="3">The sequence shown here is derived from an EMBL/GenBank/DDBJ whole genome shotgun (WGS) entry which is preliminary data.</text>
</comment>
<dbReference type="InterPro" id="IPR050237">
    <property type="entry name" value="ATP-dep_AMP-bd_enzyme"/>
</dbReference>
<evidence type="ECO:0000313" key="4">
    <source>
        <dbReference type="Proteomes" id="UP000015462"/>
    </source>
</evidence>
<name>A0AB33Z3Z7_9GAMM</name>
<evidence type="ECO:0000259" key="2">
    <source>
        <dbReference type="Pfam" id="PF00501"/>
    </source>
</evidence>
<dbReference type="InterPro" id="IPR020845">
    <property type="entry name" value="AMP-binding_CS"/>
</dbReference>